<keyword evidence="2 6" id="KW-0812">Transmembrane</keyword>
<evidence type="ECO:0000313" key="7">
    <source>
        <dbReference type="EMBL" id="KAF5719706.1"/>
    </source>
</evidence>
<proteinExistence type="predicted"/>
<feature type="compositionally biased region" description="Polar residues" evidence="5">
    <location>
        <begin position="245"/>
        <end position="261"/>
    </location>
</feature>
<sequence length="502" mass="53206">MVVILALDLSEVCHELGRQLDEPTRAAALSNATQEIRQDADLVVIHCNERANGTAAPEKNMRAGLFGSSGSEQALGDAVCPPHPPLRESYPVEPMTEPLKTPELHATDTTLSSPSIPNSSSAAPTQPAPLCVPQQHAQLEMGSPHSNRPTINSTCPTTEERQQAHQAPNVVKSSNETSNVVVGMPHLRPGPCDAGHPYISQTGALYNFEACKSVMVLPPIRSVLEQGVNSHLSHEPFNQAPPLTDQPSSFPAPSVRVTTNAPSPPLPPQLLRSQPLSTKLTTQSSAIQASSSQGSNTQHAPTLPPHGQSYDLFHTRVASSSTTPDQHRLTSSAGPTSDSHDGFWTIASAAGVYDKISTQIAAFAVVFGIFQALGELGPGNNIGLLAAKTCATGVRGRYYGIAAAVGKIGAFVGTYVFPYIQAAGGNKTESAQYPFWVSSSLCILSALIVFFCIPHVGQDTITVEDQKFREYLQANGYDTAQMGFDAVGIEGGEVNVTKTDEK</sequence>
<feature type="compositionally biased region" description="Low complexity" evidence="5">
    <location>
        <begin position="112"/>
        <end position="124"/>
    </location>
</feature>
<evidence type="ECO:0000256" key="4">
    <source>
        <dbReference type="ARBA" id="ARBA00023136"/>
    </source>
</evidence>
<dbReference type="InterPro" id="IPR036259">
    <property type="entry name" value="MFS_trans_sf"/>
</dbReference>
<dbReference type="Pfam" id="PF00083">
    <property type="entry name" value="Sugar_tr"/>
    <property type="match status" value="1"/>
</dbReference>
<feature type="region of interest" description="Disordered" evidence="5">
    <location>
        <begin position="233"/>
        <end position="338"/>
    </location>
</feature>
<evidence type="ECO:0000256" key="6">
    <source>
        <dbReference type="SAM" id="Phobius"/>
    </source>
</evidence>
<keyword evidence="8" id="KW-1185">Reference proteome</keyword>
<feature type="compositionally biased region" description="Low complexity" evidence="5">
    <location>
        <begin position="269"/>
        <end position="295"/>
    </location>
</feature>
<evidence type="ECO:0000256" key="2">
    <source>
        <dbReference type="ARBA" id="ARBA00022692"/>
    </source>
</evidence>
<dbReference type="OrthoDB" id="2261376at2759"/>
<dbReference type="AlphaFoldDB" id="A0A8H5YYC0"/>
<dbReference type="PANTHER" id="PTHR23508">
    <property type="entry name" value="CARBOXYLIC ACID TRANSPORTER PROTEIN HOMOLOG"/>
    <property type="match status" value="1"/>
</dbReference>
<keyword evidence="3 6" id="KW-1133">Transmembrane helix</keyword>
<gene>
    <name evidence="7" type="ORF">FMUND_4559</name>
</gene>
<evidence type="ECO:0000256" key="1">
    <source>
        <dbReference type="ARBA" id="ARBA00004141"/>
    </source>
</evidence>
<feature type="transmembrane region" description="Helical" evidence="6">
    <location>
        <begin position="433"/>
        <end position="453"/>
    </location>
</feature>
<dbReference type="Proteomes" id="UP000544331">
    <property type="component" value="Unassembled WGS sequence"/>
</dbReference>
<dbReference type="PANTHER" id="PTHR23508:SF10">
    <property type="entry name" value="CARBOXYLIC ACID TRANSPORTER PROTEIN HOMOLOG"/>
    <property type="match status" value="1"/>
</dbReference>
<dbReference type="GO" id="GO:0046943">
    <property type="term" value="F:carboxylic acid transmembrane transporter activity"/>
    <property type="evidence" value="ECO:0007669"/>
    <property type="project" value="TreeGrafter"/>
</dbReference>
<dbReference type="EMBL" id="JAAOAN010000143">
    <property type="protein sequence ID" value="KAF5719706.1"/>
    <property type="molecule type" value="Genomic_DNA"/>
</dbReference>
<reference evidence="7 8" key="1">
    <citation type="submission" date="2020-05" db="EMBL/GenBank/DDBJ databases">
        <title>Identification and distribution of gene clusters putatively required for synthesis of sphingolipid metabolism inhibitors in phylogenetically diverse species of the filamentous fungus Fusarium.</title>
        <authorList>
            <person name="Kim H.-S."/>
            <person name="Busman M."/>
            <person name="Brown D.W."/>
            <person name="Divon H."/>
            <person name="Uhlig S."/>
            <person name="Proctor R.H."/>
        </authorList>
    </citation>
    <scope>NUCLEOTIDE SEQUENCE [LARGE SCALE GENOMIC DNA]</scope>
    <source>
        <strain evidence="7 8">NRRL 66235</strain>
    </source>
</reference>
<evidence type="ECO:0000313" key="8">
    <source>
        <dbReference type="Proteomes" id="UP000544331"/>
    </source>
</evidence>
<feature type="compositionally biased region" description="Polar residues" evidence="5">
    <location>
        <begin position="317"/>
        <end position="337"/>
    </location>
</feature>
<accession>A0A8H5YYC0</accession>
<dbReference type="InterPro" id="IPR005828">
    <property type="entry name" value="MFS_sugar_transport-like"/>
</dbReference>
<dbReference type="Gene3D" id="1.20.1250.20">
    <property type="entry name" value="MFS general substrate transporter like domains"/>
    <property type="match status" value="1"/>
</dbReference>
<evidence type="ECO:0000256" key="5">
    <source>
        <dbReference type="SAM" id="MobiDB-lite"/>
    </source>
</evidence>
<evidence type="ECO:0000256" key="3">
    <source>
        <dbReference type="ARBA" id="ARBA00022989"/>
    </source>
</evidence>
<feature type="region of interest" description="Disordered" evidence="5">
    <location>
        <begin position="72"/>
        <end position="127"/>
    </location>
</feature>
<dbReference type="GO" id="GO:0005886">
    <property type="term" value="C:plasma membrane"/>
    <property type="evidence" value="ECO:0007669"/>
    <property type="project" value="TreeGrafter"/>
</dbReference>
<organism evidence="7 8">
    <name type="scientific">Fusarium mundagurra</name>
    <dbReference type="NCBI Taxonomy" id="1567541"/>
    <lineage>
        <taxon>Eukaryota</taxon>
        <taxon>Fungi</taxon>
        <taxon>Dikarya</taxon>
        <taxon>Ascomycota</taxon>
        <taxon>Pezizomycotina</taxon>
        <taxon>Sordariomycetes</taxon>
        <taxon>Hypocreomycetidae</taxon>
        <taxon>Hypocreales</taxon>
        <taxon>Nectriaceae</taxon>
        <taxon>Fusarium</taxon>
        <taxon>Fusarium fujikuroi species complex</taxon>
    </lineage>
</organism>
<feature type="transmembrane region" description="Helical" evidence="6">
    <location>
        <begin position="360"/>
        <end position="377"/>
    </location>
</feature>
<comment type="caution">
    <text evidence="7">The sequence shown here is derived from an EMBL/GenBank/DDBJ whole genome shotgun (WGS) entry which is preliminary data.</text>
</comment>
<dbReference type="SUPFAM" id="SSF103473">
    <property type="entry name" value="MFS general substrate transporter"/>
    <property type="match status" value="1"/>
</dbReference>
<name>A0A8H5YYC0_9HYPO</name>
<feature type="transmembrane region" description="Helical" evidence="6">
    <location>
        <begin position="398"/>
        <end position="421"/>
    </location>
</feature>
<keyword evidence="4 6" id="KW-0472">Membrane</keyword>
<protein>
    <submittedName>
        <fullName evidence="7">GIT1</fullName>
    </submittedName>
</protein>
<comment type="subcellular location">
    <subcellularLocation>
        <location evidence="1">Membrane</location>
        <topology evidence="1">Multi-pass membrane protein</topology>
    </subcellularLocation>
</comment>